<dbReference type="SUPFAM" id="SSF57850">
    <property type="entry name" value="RING/U-box"/>
    <property type="match status" value="1"/>
</dbReference>
<dbReference type="Pfam" id="PF14570">
    <property type="entry name" value="zf-RING_4"/>
    <property type="match status" value="1"/>
</dbReference>
<dbReference type="Gene3D" id="3.30.40.10">
    <property type="entry name" value="Zinc/RING finger domain, C3HC4 (zinc finger)"/>
    <property type="match status" value="1"/>
</dbReference>
<gene>
    <name evidence="4" type="ORF">V5N11_025208</name>
</gene>
<accession>A0ABD1BI37</accession>
<evidence type="ECO:0000256" key="1">
    <source>
        <dbReference type="PROSITE-ProRule" id="PRU00175"/>
    </source>
</evidence>
<feature type="region of interest" description="Disordered" evidence="2">
    <location>
        <begin position="249"/>
        <end position="281"/>
    </location>
</feature>
<dbReference type="PROSITE" id="PS50089">
    <property type="entry name" value="ZF_RING_2"/>
    <property type="match status" value="1"/>
</dbReference>
<evidence type="ECO:0000259" key="3">
    <source>
        <dbReference type="PROSITE" id="PS50089"/>
    </source>
</evidence>
<keyword evidence="1" id="KW-0862">Zinc</keyword>
<keyword evidence="1" id="KW-0479">Metal-binding</keyword>
<feature type="domain" description="RING-type" evidence="3">
    <location>
        <begin position="204"/>
        <end position="246"/>
    </location>
</feature>
<dbReference type="PANTHER" id="PTHR12603">
    <property type="entry name" value="CCR4-NOT TRANSCRIPTION COMPLEX RELATED"/>
    <property type="match status" value="1"/>
</dbReference>
<dbReference type="Proteomes" id="UP001558713">
    <property type="component" value="Unassembled WGS sequence"/>
</dbReference>
<reference evidence="4 5" key="1">
    <citation type="submission" date="2024-04" db="EMBL/GenBank/DDBJ databases">
        <title>Genome assembly C_amara_ONT_v2.</title>
        <authorList>
            <person name="Yant L."/>
            <person name="Moore C."/>
            <person name="Slenker M."/>
        </authorList>
    </citation>
    <scope>NUCLEOTIDE SEQUENCE [LARGE SCALE GENOMIC DNA]</scope>
    <source>
        <tissue evidence="4">Leaf</tissue>
    </source>
</reference>
<feature type="compositionally biased region" description="Polar residues" evidence="2">
    <location>
        <begin position="254"/>
        <end position="265"/>
    </location>
</feature>
<dbReference type="InterPro" id="IPR001841">
    <property type="entry name" value="Znf_RING"/>
</dbReference>
<dbReference type="GO" id="GO:0008270">
    <property type="term" value="F:zinc ion binding"/>
    <property type="evidence" value="ECO:0007669"/>
    <property type="project" value="UniProtKB-KW"/>
</dbReference>
<dbReference type="AlphaFoldDB" id="A0ABD1BI37"/>
<name>A0ABD1BI37_CARAN</name>
<organism evidence="4 5">
    <name type="scientific">Cardamine amara subsp. amara</name>
    <dbReference type="NCBI Taxonomy" id="228776"/>
    <lineage>
        <taxon>Eukaryota</taxon>
        <taxon>Viridiplantae</taxon>
        <taxon>Streptophyta</taxon>
        <taxon>Embryophyta</taxon>
        <taxon>Tracheophyta</taxon>
        <taxon>Spermatophyta</taxon>
        <taxon>Magnoliopsida</taxon>
        <taxon>eudicotyledons</taxon>
        <taxon>Gunneridae</taxon>
        <taxon>Pentapetalae</taxon>
        <taxon>rosids</taxon>
        <taxon>malvids</taxon>
        <taxon>Brassicales</taxon>
        <taxon>Brassicaceae</taxon>
        <taxon>Cardamineae</taxon>
        <taxon>Cardamine</taxon>
    </lineage>
</organism>
<evidence type="ECO:0000256" key="2">
    <source>
        <dbReference type="SAM" id="MobiDB-lite"/>
    </source>
</evidence>
<dbReference type="EMBL" id="JBANAX010000259">
    <property type="protein sequence ID" value="KAL1216705.1"/>
    <property type="molecule type" value="Genomic_DNA"/>
</dbReference>
<evidence type="ECO:0000313" key="4">
    <source>
        <dbReference type="EMBL" id="KAL1216705.1"/>
    </source>
</evidence>
<protein>
    <recommendedName>
        <fullName evidence="3">RING-type domain-containing protein</fullName>
    </recommendedName>
</protein>
<dbReference type="InterPro" id="IPR039515">
    <property type="entry name" value="NOT4_mRING-HC-C4C4"/>
</dbReference>
<dbReference type="InterPro" id="IPR013083">
    <property type="entry name" value="Znf_RING/FYVE/PHD"/>
</dbReference>
<dbReference type="CDD" id="cd16618">
    <property type="entry name" value="mRING-HC-C4C4_CNOT4"/>
    <property type="match status" value="1"/>
</dbReference>
<feature type="compositionally biased region" description="Basic residues" evidence="2">
    <location>
        <begin position="185"/>
        <end position="194"/>
    </location>
</feature>
<dbReference type="InterPro" id="IPR039780">
    <property type="entry name" value="Mot2"/>
</dbReference>
<sequence length="281" mass="32340">MVADSITDSELFHGSPISRDFAKKRKANWLWKLKHLKIDAPRRQWISQWKKTNVGEDENGRRLQSLLDKVIDKEAWRIDDEERSDGDDDETDLERIYASVSSPKSVLKSKDFVSGDCFCCSKPMKEEDEDVFDDALDDFNDEFNVFVNDNDESTVKREEDPNPSTIEKSNKGKPETLLAMTSTHNKSRKKKKSKKQECDEKSDCPICSEPMDETDLKFKPCTCGFQLCLFCYNKISKEDARCPACRKKYEKTSDNSGQVSFQQRGRSPIRLSPSFKGLDRA</sequence>
<dbReference type="PANTHER" id="PTHR12603:SF39">
    <property type="entry name" value="RING-TYPE DOMAIN-CONTAINING PROTEIN"/>
    <property type="match status" value="1"/>
</dbReference>
<evidence type="ECO:0000313" key="5">
    <source>
        <dbReference type="Proteomes" id="UP001558713"/>
    </source>
</evidence>
<comment type="caution">
    <text evidence="4">The sequence shown here is derived from an EMBL/GenBank/DDBJ whole genome shotgun (WGS) entry which is preliminary data.</text>
</comment>
<feature type="region of interest" description="Disordered" evidence="2">
    <location>
        <begin position="150"/>
        <end position="194"/>
    </location>
</feature>
<keyword evidence="5" id="KW-1185">Reference proteome</keyword>
<keyword evidence="1" id="KW-0863">Zinc-finger</keyword>
<proteinExistence type="predicted"/>